<protein>
    <submittedName>
        <fullName evidence="1">Uncharacterized protein</fullName>
    </submittedName>
</protein>
<accession>A0ABT8D0F9</accession>
<gene>
    <name evidence="1" type="ORF">QW060_25980</name>
</gene>
<organism evidence="1 2">
    <name type="scientific">Paenimyroides ceti</name>
    <dbReference type="NCBI Taxonomy" id="395087"/>
    <lineage>
        <taxon>Bacteria</taxon>
        <taxon>Pseudomonadati</taxon>
        <taxon>Bacteroidota</taxon>
        <taxon>Flavobacteriia</taxon>
        <taxon>Flavobacteriales</taxon>
        <taxon>Flavobacteriaceae</taxon>
        <taxon>Paenimyroides</taxon>
    </lineage>
</organism>
<sequence>MERNNILFNREVLSFLLGTSSIFTFSNTLYANKLPGNFNSTHQIISDNKLPKVVVLNTYGFLSQS</sequence>
<proteinExistence type="predicted"/>
<evidence type="ECO:0000313" key="1">
    <source>
        <dbReference type="EMBL" id="MDN3710284.1"/>
    </source>
</evidence>
<keyword evidence="2" id="KW-1185">Reference proteome</keyword>
<dbReference type="Proteomes" id="UP001242368">
    <property type="component" value="Unassembled WGS sequence"/>
</dbReference>
<reference evidence="2" key="1">
    <citation type="journal article" date="2019" name="Int. J. Syst. Evol. Microbiol.">
        <title>The Global Catalogue of Microorganisms (GCM) 10K type strain sequencing project: providing services to taxonomists for standard genome sequencing and annotation.</title>
        <authorList>
            <consortium name="The Broad Institute Genomics Platform"/>
            <consortium name="The Broad Institute Genome Sequencing Center for Infectious Disease"/>
            <person name="Wu L."/>
            <person name="Ma J."/>
        </authorList>
    </citation>
    <scope>NUCLEOTIDE SEQUENCE [LARGE SCALE GENOMIC DNA]</scope>
    <source>
        <strain evidence="2">CECT 7184</strain>
    </source>
</reference>
<dbReference type="EMBL" id="JAUFQU010000082">
    <property type="protein sequence ID" value="MDN3710284.1"/>
    <property type="molecule type" value="Genomic_DNA"/>
</dbReference>
<comment type="caution">
    <text evidence="1">The sequence shown here is derived from an EMBL/GenBank/DDBJ whole genome shotgun (WGS) entry which is preliminary data.</text>
</comment>
<name>A0ABT8D0F9_9FLAO</name>
<dbReference type="RefSeq" id="WP_290365509.1">
    <property type="nucleotide sequence ID" value="NZ_JAUFQU010000082.1"/>
</dbReference>
<evidence type="ECO:0000313" key="2">
    <source>
        <dbReference type="Proteomes" id="UP001242368"/>
    </source>
</evidence>